<feature type="non-terminal residue" evidence="6">
    <location>
        <position position="274"/>
    </location>
</feature>
<dbReference type="GO" id="GO:0012505">
    <property type="term" value="C:endomembrane system"/>
    <property type="evidence" value="ECO:0007669"/>
    <property type="project" value="UniProtKB-SubCell"/>
</dbReference>
<accession>A0A2J7ZHF3</accession>
<keyword evidence="4" id="KW-0812">Transmembrane</keyword>
<feature type="compositionally biased region" description="Basic residues" evidence="3">
    <location>
        <begin position="255"/>
        <end position="264"/>
    </location>
</feature>
<keyword evidence="2" id="KW-0460">Magnesium</keyword>
<evidence type="ECO:0000256" key="2">
    <source>
        <dbReference type="ARBA" id="ARBA00022842"/>
    </source>
</evidence>
<keyword evidence="4" id="KW-0472">Membrane</keyword>
<dbReference type="SUPFAM" id="SSF81653">
    <property type="entry name" value="Calcium ATPase, transduction domain A"/>
    <property type="match status" value="1"/>
</dbReference>
<evidence type="ECO:0000313" key="7">
    <source>
        <dbReference type="Proteomes" id="UP000236333"/>
    </source>
</evidence>
<feature type="compositionally biased region" description="Low complexity" evidence="3">
    <location>
        <begin position="213"/>
        <end position="229"/>
    </location>
</feature>
<evidence type="ECO:0000256" key="3">
    <source>
        <dbReference type="SAM" id="MobiDB-lite"/>
    </source>
</evidence>
<comment type="caution">
    <text evidence="6">The sequence shown here is derived from an EMBL/GenBank/DDBJ whole genome shotgun (WGS) entry which is preliminary data.</text>
</comment>
<name>A0A2J7ZHF3_9CHLO</name>
<dbReference type="Gene3D" id="2.70.150.10">
    <property type="entry name" value="Calcium-transporting ATPase, cytoplasmic transduction domain A"/>
    <property type="match status" value="1"/>
</dbReference>
<dbReference type="AlphaFoldDB" id="A0A2J7ZHF3"/>
<dbReference type="PANTHER" id="PTHR24093:SF369">
    <property type="entry name" value="CALCIUM-TRANSPORTING ATPASE"/>
    <property type="match status" value="1"/>
</dbReference>
<evidence type="ECO:0000259" key="5">
    <source>
        <dbReference type="Pfam" id="PF00122"/>
    </source>
</evidence>
<keyword evidence="4" id="KW-1133">Transmembrane helix</keyword>
<dbReference type="Pfam" id="PF00122">
    <property type="entry name" value="E1-E2_ATPase"/>
    <property type="match status" value="1"/>
</dbReference>
<feature type="compositionally biased region" description="Low complexity" evidence="3">
    <location>
        <begin position="265"/>
        <end position="274"/>
    </location>
</feature>
<feature type="domain" description="P-type ATPase A" evidence="5">
    <location>
        <begin position="94"/>
        <end position="198"/>
    </location>
</feature>
<sequence>ALLAAGTLSLGLAAIAPPPAPDEAATATAAAAAAATTTAAVAVAATAAAAGPSTDWLEGVAILATVALVVLVNAATGYARESKFRQINSAQPDDEVRVIRAGRPAAPLPSSQLLVGDLVVVQAGEVLAADGLLVGGGELRLDQSHLTGESEEVIRAPAGGAEGAPVVLSGSKVLDGYGRMLVLAVGPNSQQGSINDLLRRRRGGGGGGGAGANGNSSGGDAAPASSASTDGGGGGGGLREDTLLTQKLQELGHLRAGRKGRWRWGRGQQRVRVP</sequence>
<feature type="non-terminal residue" evidence="6">
    <location>
        <position position="1"/>
    </location>
</feature>
<feature type="transmembrane region" description="Helical" evidence="4">
    <location>
        <begin position="56"/>
        <end position="79"/>
    </location>
</feature>
<organism evidence="6 7">
    <name type="scientific">Tetrabaena socialis</name>
    <dbReference type="NCBI Taxonomy" id="47790"/>
    <lineage>
        <taxon>Eukaryota</taxon>
        <taxon>Viridiplantae</taxon>
        <taxon>Chlorophyta</taxon>
        <taxon>core chlorophytes</taxon>
        <taxon>Chlorophyceae</taxon>
        <taxon>CS clade</taxon>
        <taxon>Chlamydomonadales</taxon>
        <taxon>Tetrabaenaceae</taxon>
        <taxon>Tetrabaena</taxon>
    </lineage>
</organism>
<gene>
    <name evidence="6" type="ORF">TSOC_014520</name>
</gene>
<evidence type="ECO:0000313" key="6">
    <source>
        <dbReference type="EMBL" id="PNG99696.1"/>
    </source>
</evidence>
<dbReference type="Proteomes" id="UP000236333">
    <property type="component" value="Unassembled WGS sequence"/>
</dbReference>
<dbReference type="GO" id="GO:0005388">
    <property type="term" value="F:P-type calcium transporter activity"/>
    <property type="evidence" value="ECO:0007669"/>
    <property type="project" value="TreeGrafter"/>
</dbReference>
<dbReference type="InterPro" id="IPR059000">
    <property type="entry name" value="ATPase_P-type_domA"/>
</dbReference>
<evidence type="ECO:0000256" key="4">
    <source>
        <dbReference type="SAM" id="Phobius"/>
    </source>
</evidence>
<dbReference type="PANTHER" id="PTHR24093">
    <property type="entry name" value="CATION TRANSPORTING ATPASE"/>
    <property type="match status" value="1"/>
</dbReference>
<dbReference type="EMBL" id="PGGS01002303">
    <property type="protein sequence ID" value="PNG99696.1"/>
    <property type="molecule type" value="Genomic_DNA"/>
</dbReference>
<dbReference type="InterPro" id="IPR008250">
    <property type="entry name" value="ATPase_P-typ_transduc_dom_A_sf"/>
</dbReference>
<evidence type="ECO:0000256" key="1">
    <source>
        <dbReference type="ARBA" id="ARBA00004127"/>
    </source>
</evidence>
<feature type="region of interest" description="Disordered" evidence="3">
    <location>
        <begin position="193"/>
        <end position="274"/>
    </location>
</feature>
<dbReference type="GO" id="GO:0005886">
    <property type="term" value="C:plasma membrane"/>
    <property type="evidence" value="ECO:0007669"/>
    <property type="project" value="TreeGrafter"/>
</dbReference>
<proteinExistence type="predicted"/>
<keyword evidence="7" id="KW-1185">Reference proteome</keyword>
<reference evidence="6 7" key="1">
    <citation type="journal article" date="2017" name="Mol. Biol. Evol.">
        <title>The 4-celled Tetrabaena socialis nuclear genome reveals the essential components for genetic control of cell number at the origin of multicellularity in the volvocine lineage.</title>
        <authorList>
            <person name="Featherston J."/>
            <person name="Arakaki Y."/>
            <person name="Hanschen E.R."/>
            <person name="Ferris P.J."/>
            <person name="Michod R.E."/>
            <person name="Olson B.J.S.C."/>
            <person name="Nozaki H."/>
            <person name="Durand P.M."/>
        </authorList>
    </citation>
    <scope>NUCLEOTIDE SEQUENCE [LARGE SCALE GENOMIC DNA]</scope>
    <source>
        <strain evidence="6 7">NIES-571</strain>
    </source>
</reference>
<protein>
    <submittedName>
        <fullName evidence="6">Plasma membrane calcium-transporting ATPase 2</fullName>
    </submittedName>
</protein>
<comment type="subcellular location">
    <subcellularLocation>
        <location evidence="1">Endomembrane system</location>
        <topology evidence="1">Multi-pass membrane protein</topology>
    </subcellularLocation>
</comment>
<dbReference type="OrthoDB" id="3352408at2759"/>